<dbReference type="PANTHER" id="PTHR42792">
    <property type="entry name" value="FLAGELLIN"/>
    <property type="match status" value="1"/>
</dbReference>
<sequence length="298" mass="30814">MALTVNSNIASMNAQRNLNKSSSALNTSLQRLSSGLRINSAKDDAAGLAVSQGMTSAIRGDQQAVKNANDGISLAQTAEGALGQVSDNLQRIREISVQAANGSISDTNRSQLQKEVDQLTQEISRIVTTTEFNGTTLLSGNSSLTFQVGSEGSASNQVSIASSSLNLASGLANASGIGSTASGSTGLNTFNTNLTAVQTISVLTSAAASANIEALDADISTVTNSRATFGAVQNRFEAVIANLQNYVENLDSARSRIQDTDFAAETAALTKNQILQQAGTSILSQANKLPQQALTLLQ</sequence>
<keyword evidence="2 3" id="KW-0975">Bacterial flagellum</keyword>
<evidence type="ECO:0000259" key="4">
    <source>
        <dbReference type="Pfam" id="PF00669"/>
    </source>
</evidence>
<keyword evidence="6" id="KW-0969">Cilium</keyword>
<dbReference type="PRINTS" id="PR00207">
    <property type="entry name" value="FLAGELLIN"/>
</dbReference>
<evidence type="ECO:0000313" key="6">
    <source>
        <dbReference type="EMBL" id="MCB6182239.1"/>
    </source>
</evidence>
<reference evidence="6" key="1">
    <citation type="submission" date="2021-10" db="EMBL/GenBank/DDBJ databases">
        <title>The complete genome sequence of Leeia sp. TBRC 13508.</title>
        <authorList>
            <person name="Charoenyingcharoen P."/>
            <person name="Yukphan P."/>
        </authorList>
    </citation>
    <scope>NUCLEOTIDE SEQUENCE</scope>
    <source>
        <strain evidence="6">TBRC 13508</strain>
    </source>
</reference>
<dbReference type="PANTHER" id="PTHR42792:SF2">
    <property type="entry name" value="FLAGELLIN"/>
    <property type="match status" value="1"/>
</dbReference>
<dbReference type="InterPro" id="IPR001492">
    <property type="entry name" value="Flagellin"/>
</dbReference>
<dbReference type="Gene3D" id="1.20.120.340">
    <property type="entry name" value="Flagellar protein FliS"/>
    <property type="match status" value="1"/>
</dbReference>
<protein>
    <recommendedName>
        <fullName evidence="3">Flagellin</fullName>
    </recommendedName>
</protein>
<comment type="caution">
    <text evidence="6">The sequence shown here is derived from an EMBL/GenBank/DDBJ whole genome shotgun (WGS) entry which is preliminary data.</text>
</comment>
<name>A0ABS8D233_9NEIS</name>
<dbReference type="Pfam" id="PF00700">
    <property type="entry name" value="Flagellin_C"/>
    <property type="match status" value="1"/>
</dbReference>
<evidence type="ECO:0000256" key="2">
    <source>
        <dbReference type="ARBA" id="ARBA00023143"/>
    </source>
</evidence>
<dbReference type="Gene3D" id="6.10.280.190">
    <property type="match status" value="1"/>
</dbReference>
<evidence type="ECO:0000256" key="1">
    <source>
        <dbReference type="ARBA" id="ARBA00005709"/>
    </source>
</evidence>
<evidence type="ECO:0000259" key="5">
    <source>
        <dbReference type="Pfam" id="PF00700"/>
    </source>
</evidence>
<dbReference type="RefSeq" id="WP_227177784.1">
    <property type="nucleotide sequence ID" value="NZ_JAJBZT010000001.1"/>
</dbReference>
<evidence type="ECO:0000256" key="3">
    <source>
        <dbReference type="RuleBase" id="RU362073"/>
    </source>
</evidence>
<dbReference type="EMBL" id="JAJBZT010000001">
    <property type="protein sequence ID" value="MCB6182239.1"/>
    <property type="molecule type" value="Genomic_DNA"/>
</dbReference>
<comment type="function">
    <text evidence="3">Flagellin is the subunit protein which polymerizes to form the filaments of bacterial flagella.</text>
</comment>
<feature type="domain" description="Flagellin C-terminal" evidence="5">
    <location>
        <begin position="212"/>
        <end position="297"/>
    </location>
</feature>
<dbReference type="InterPro" id="IPR046358">
    <property type="entry name" value="Flagellin_C"/>
</dbReference>
<evidence type="ECO:0000313" key="7">
    <source>
        <dbReference type="Proteomes" id="UP001165395"/>
    </source>
</evidence>
<keyword evidence="6" id="KW-0966">Cell projection</keyword>
<feature type="domain" description="Flagellin N-terminal" evidence="4">
    <location>
        <begin position="5"/>
        <end position="142"/>
    </location>
</feature>
<accession>A0ABS8D233</accession>
<dbReference type="Pfam" id="PF00669">
    <property type="entry name" value="Flagellin_N"/>
    <property type="match status" value="1"/>
</dbReference>
<comment type="subcellular location">
    <subcellularLocation>
        <location evidence="3">Secreted</location>
    </subcellularLocation>
    <subcellularLocation>
        <location evidence="3">Bacterial flagellum</location>
    </subcellularLocation>
</comment>
<keyword evidence="3" id="KW-0964">Secreted</keyword>
<gene>
    <name evidence="6" type="ORF">LIN78_01540</name>
</gene>
<dbReference type="Proteomes" id="UP001165395">
    <property type="component" value="Unassembled WGS sequence"/>
</dbReference>
<proteinExistence type="inferred from homology"/>
<organism evidence="6 7">
    <name type="scientific">Leeia speluncae</name>
    <dbReference type="NCBI Taxonomy" id="2884804"/>
    <lineage>
        <taxon>Bacteria</taxon>
        <taxon>Pseudomonadati</taxon>
        <taxon>Pseudomonadota</taxon>
        <taxon>Betaproteobacteria</taxon>
        <taxon>Neisseriales</taxon>
        <taxon>Leeiaceae</taxon>
        <taxon>Leeia</taxon>
    </lineage>
</organism>
<dbReference type="Gene3D" id="1.20.1330.10">
    <property type="entry name" value="f41 fragment of flagellin, N-terminal domain"/>
    <property type="match status" value="1"/>
</dbReference>
<keyword evidence="6" id="KW-0282">Flagellum</keyword>
<keyword evidence="7" id="KW-1185">Reference proteome</keyword>
<dbReference type="SUPFAM" id="SSF64518">
    <property type="entry name" value="Phase 1 flagellin"/>
    <property type="match status" value="1"/>
</dbReference>
<dbReference type="InterPro" id="IPR001029">
    <property type="entry name" value="Flagellin_N"/>
</dbReference>
<comment type="similarity">
    <text evidence="1 3">Belongs to the bacterial flagellin family.</text>
</comment>